<dbReference type="GO" id="GO:0004527">
    <property type="term" value="F:exonuclease activity"/>
    <property type="evidence" value="ECO:0007669"/>
    <property type="project" value="UniProtKB-KW"/>
</dbReference>
<name>A0A2J6X840_9CHLR</name>
<dbReference type="EMBL" id="PNIQ01000369">
    <property type="protein sequence ID" value="PMP83244.1"/>
    <property type="molecule type" value="Genomic_DNA"/>
</dbReference>
<evidence type="ECO:0000313" key="2">
    <source>
        <dbReference type="EMBL" id="PMP83244.1"/>
    </source>
</evidence>
<feature type="domain" description="YprB ribonuclease H-like" evidence="1">
    <location>
        <begin position="3"/>
        <end position="151"/>
    </location>
</feature>
<comment type="caution">
    <text evidence="2">The sequence shown here is derived from an EMBL/GenBank/DDBJ whole genome shotgun (WGS) entry which is preliminary data.</text>
</comment>
<dbReference type="InterPro" id="IPR012337">
    <property type="entry name" value="RNaseH-like_sf"/>
</dbReference>
<dbReference type="GO" id="GO:0003676">
    <property type="term" value="F:nucleic acid binding"/>
    <property type="evidence" value="ECO:0007669"/>
    <property type="project" value="InterPro"/>
</dbReference>
<accession>A0A2J6X840</accession>
<sequence>MRAYLDIETTYSGTISVIGIYRHDRGTIQLINGGIYDLTLYDALEGISTIVTFNGSSFDLPTIKRQLNIDLKAEFDHRDLLYECRRRGLHGGLKGVEDRLGITRASAGLSGRDAPQLWARYEQYGDHTALQTLLTYNRDDVVNLAVLEAHLDALPLPTANPARKVIIE</sequence>
<dbReference type="PANTHER" id="PTHR38462">
    <property type="entry name" value="EXONUCLEASE-LIKE PROTEIN"/>
    <property type="match status" value="1"/>
</dbReference>
<proteinExistence type="predicted"/>
<reference evidence="2 3" key="1">
    <citation type="submission" date="2018-01" db="EMBL/GenBank/DDBJ databases">
        <title>Metagenomic assembled genomes from two thermal pools in the Uzon Caldera, Kamchatka, Russia.</title>
        <authorList>
            <person name="Wilkins L."/>
            <person name="Ettinger C."/>
        </authorList>
    </citation>
    <scope>NUCLEOTIDE SEQUENCE [LARGE SCALE GENOMIC DNA]</scope>
    <source>
        <strain evidence="2">ZAV-02</strain>
    </source>
</reference>
<protein>
    <submittedName>
        <fullName evidence="2">Exonuclease</fullName>
    </submittedName>
</protein>
<evidence type="ECO:0000259" key="1">
    <source>
        <dbReference type="Pfam" id="PF13482"/>
    </source>
</evidence>
<dbReference type="Pfam" id="PF13482">
    <property type="entry name" value="RNase_H_2"/>
    <property type="match status" value="1"/>
</dbReference>
<dbReference type="InterPro" id="IPR036397">
    <property type="entry name" value="RNaseH_sf"/>
</dbReference>
<keyword evidence="2" id="KW-0269">Exonuclease</keyword>
<dbReference type="Gene3D" id="3.30.420.10">
    <property type="entry name" value="Ribonuclease H-like superfamily/Ribonuclease H"/>
    <property type="match status" value="1"/>
</dbReference>
<dbReference type="Proteomes" id="UP000243376">
    <property type="component" value="Unassembled WGS sequence"/>
</dbReference>
<evidence type="ECO:0000313" key="3">
    <source>
        <dbReference type="Proteomes" id="UP000243376"/>
    </source>
</evidence>
<keyword evidence="2" id="KW-0378">Hydrolase</keyword>
<keyword evidence="2" id="KW-0540">Nuclease</keyword>
<dbReference type="SUPFAM" id="SSF53098">
    <property type="entry name" value="Ribonuclease H-like"/>
    <property type="match status" value="1"/>
</dbReference>
<gene>
    <name evidence="2" type="ORF">C0184_05610</name>
</gene>
<dbReference type="InterPro" id="IPR038720">
    <property type="entry name" value="YprB_RNase_H-like_dom"/>
</dbReference>
<dbReference type="AlphaFoldDB" id="A0A2J6X840"/>
<organism evidence="2 3">
    <name type="scientific">Chloroflexus aggregans</name>
    <dbReference type="NCBI Taxonomy" id="152260"/>
    <lineage>
        <taxon>Bacteria</taxon>
        <taxon>Bacillati</taxon>
        <taxon>Chloroflexota</taxon>
        <taxon>Chloroflexia</taxon>
        <taxon>Chloroflexales</taxon>
        <taxon>Chloroflexineae</taxon>
        <taxon>Chloroflexaceae</taxon>
        <taxon>Chloroflexus</taxon>
    </lineage>
</organism>
<dbReference type="PANTHER" id="PTHR38462:SF1">
    <property type="entry name" value="YPRB RIBONUCLEASE H-LIKE DOMAIN-CONTAINING PROTEIN"/>
    <property type="match status" value="1"/>
</dbReference>